<dbReference type="PANTHER" id="PTHR10803">
    <property type="entry name" value="ARSENICAL PUMP-DRIVING ATPASE ARSENITE-TRANSLOCATING ATPASE"/>
    <property type="match status" value="1"/>
</dbReference>
<dbReference type="EMBL" id="VKAC01000015">
    <property type="protein sequence ID" value="TXR52312.1"/>
    <property type="molecule type" value="Genomic_DNA"/>
</dbReference>
<dbReference type="GO" id="GO:0005524">
    <property type="term" value="F:ATP binding"/>
    <property type="evidence" value="ECO:0007669"/>
    <property type="project" value="InterPro"/>
</dbReference>
<dbReference type="SUPFAM" id="SSF52540">
    <property type="entry name" value="P-loop containing nucleoside triphosphate hydrolases"/>
    <property type="match status" value="1"/>
</dbReference>
<evidence type="ECO:0000313" key="3">
    <source>
        <dbReference type="EMBL" id="TXR52312.1"/>
    </source>
</evidence>
<feature type="compositionally biased region" description="Acidic residues" evidence="1">
    <location>
        <begin position="68"/>
        <end position="82"/>
    </location>
</feature>
<dbReference type="GO" id="GO:0016887">
    <property type="term" value="F:ATP hydrolysis activity"/>
    <property type="evidence" value="ECO:0007669"/>
    <property type="project" value="InterPro"/>
</dbReference>
<feature type="domain" description="CobQ/CobB/MinD/ParA nucleotide binding" evidence="2">
    <location>
        <begin position="20"/>
        <end position="249"/>
    </location>
</feature>
<dbReference type="RefSeq" id="WP_147928149.1">
    <property type="nucleotide sequence ID" value="NZ_VKAC01000015.1"/>
</dbReference>
<proteinExistence type="predicted"/>
<sequence>MSAAPGWDVDALLDDPGVEVVVCAGSGGVGKTTTAAAIALRAAERGRRVAVLTVDPARRLAQALGTQDPEDDGGGLAPDDDGGLAPDEPRRVPGVDASRGGSLDALVLDARRTLDGLVDAALPPARAAQVKANPVYTSLATSFSGTQEYMAMERLGQLRAGRGTPTGWDLVVVDTPPSRSALDFLDAPARLASFLDGRFARLLMAPVRFAGSARSGTGLRAAGGRVVGALAGGVAAAMDRVIGGRLLRDVQALVEGLDEVFGGFRERAEATSAALRDARTAFVVVTAPETEPLAEAVFLVDRLRSADLSPAAVVVNRATSAAPGLDAAAARRAAASLRDGTAADRRAAQVLDLQVELLERVERESRLVAEGLGGSGTATALVPALEGDVADLDGLRAVGAALAGRAPRSGAPA</sequence>
<feature type="region of interest" description="Disordered" evidence="1">
    <location>
        <begin position="63"/>
        <end position="98"/>
    </location>
</feature>
<reference evidence="3 4" key="1">
    <citation type="submission" date="2019-07" db="EMBL/GenBank/DDBJ databases">
        <title>Quadrisphaera sp. strain DD2A genome sequencing and assembly.</title>
        <authorList>
            <person name="Kim I."/>
        </authorList>
    </citation>
    <scope>NUCLEOTIDE SEQUENCE [LARGE SCALE GENOMIC DNA]</scope>
    <source>
        <strain evidence="3 4">DD2A</strain>
    </source>
</reference>
<dbReference type="InterPro" id="IPR027417">
    <property type="entry name" value="P-loop_NTPase"/>
</dbReference>
<evidence type="ECO:0000259" key="2">
    <source>
        <dbReference type="Pfam" id="PF01656"/>
    </source>
</evidence>
<evidence type="ECO:0000313" key="4">
    <source>
        <dbReference type="Proteomes" id="UP000321234"/>
    </source>
</evidence>
<dbReference type="AlphaFoldDB" id="A0A5C8Z2J5"/>
<dbReference type="InterPro" id="IPR002586">
    <property type="entry name" value="CobQ/CobB/MinD/ParA_Nub-bd_dom"/>
</dbReference>
<dbReference type="Pfam" id="PF01656">
    <property type="entry name" value="CbiA"/>
    <property type="match status" value="1"/>
</dbReference>
<gene>
    <name evidence="3" type="ORF">FMM08_20190</name>
</gene>
<dbReference type="Gene3D" id="3.40.50.300">
    <property type="entry name" value="P-loop containing nucleotide triphosphate hydrolases"/>
    <property type="match status" value="1"/>
</dbReference>
<dbReference type="InterPro" id="IPR016300">
    <property type="entry name" value="ATPase_ArsA/GET3"/>
</dbReference>
<accession>A0A5C8Z2J5</accession>
<keyword evidence="4" id="KW-1185">Reference proteome</keyword>
<dbReference type="OrthoDB" id="5490584at2"/>
<comment type="caution">
    <text evidence="3">The sequence shown here is derived from an EMBL/GenBank/DDBJ whole genome shotgun (WGS) entry which is preliminary data.</text>
</comment>
<organism evidence="3 4">
    <name type="scientific">Quadrisphaera setariae</name>
    <dbReference type="NCBI Taxonomy" id="2593304"/>
    <lineage>
        <taxon>Bacteria</taxon>
        <taxon>Bacillati</taxon>
        <taxon>Actinomycetota</taxon>
        <taxon>Actinomycetes</taxon>
        <taxon>Kineosporiales</taxon>
        <taxon>Kineosporiaceae</taxon>
        <taxon>Quadrisphaera</taxon>
    </lineage>
</organism>
<protein>
    <submittedName>
        <fullName evidence="3">ArsA family ATPase</fullName>
    </submittedName>
</protein>
<evidence type="ECO:0000256" key="1">
    <source>
        <dbReference type="SAM" id="MobiDB-lite"/>
    </source>
</evidence>
<name>A0A5C8Z2J5_9ACTN</name>
<dbReference type="Proteomes" id="UP000321234">
    <property type="component" value="Unassembled WGS sequence"/>
</dbReference>
<dbReference type="PANTHER" id="PTHR10803:SF26">
    <property type="entry name" value="ANION TRANSPORTER ATPASE-RELATED"/>
    <property type="match status" value="1"/>
</dbReference>